<dbReference type="RefSeq" id="WP_090846392.1">
    <property type="nucleotide sequence ID" value="NZ_FMZL01000010.1"/>
</dbReference>
<reference evidence="10" key="1">
    <citation type="submission" date="2016-10" db="EMBL/GenBank/DDBJ databases">
        <authorList>
            <person name="Varghese N."/>
            <person name="Submissions S."/>
        </authorList>
    </citation>
    <scope>NUCLEOTIDE SEQUENCE [LARGE SCALE GENOMIC DNA]</scope>
    <source>
        <strain evidence="10">DSM 22619</strain>
    </source>
</reference>
<evidence type="ECO:0000313" key="10">
    <source>
        <dbReference type="Proteomes" id="UP000198528"/>
    </source>
</evidence>
<evidence type="ECO:0000256" key="3">
    <source>
        <dbReference type="ARBA" id="ARBA00022475"/>
    </source>
</evidence>
<keyword evidence="6 7" id="KW-0472">Membrane</keyword>
<evidence type="ECO:0000259" key="8">
    <source>
        <dbReference type="Pfam" id="PF13190"/>
    </source>
</evidence>
<dbReference type="Pfam" id="PF01891">
    <property type="entry name" value="CbiM"/>
    <property type="match status" value="1"/>
</dbReference>
<keyword evidence="4 7" id="KW-0812">Transmembrane</keyword>
<sequence length="351" mass="36104">MHIPENYLSPSTCGVFAVAMVPVWMRAVHHVREEVPRQKMPLVGVAAAFCFLAMMFNIPLPGGTTGHAVAGTLVAILFGPWAATLAISIALAIQAVMFGDGGILALPANCFNMAFVLPMCGYAVYGLVRGREGRHTGARAGSGRPGLGRELVAAGVGSYVGINAAALCAAIEFGVQPLLFSDAAGRALYCPYPLWVSVPAMLVGHLTVWGAAEVVFTVGILAFVRRVAPGFGLGGLAGDGMQAAPVRAARPVLALVAALAVLTPLGLLATGDAWGEWSTADLAAQVGYTPAGMAHGWEWASLMPDYSLGALPSWLGYVLSAAIGVGALLVAFRLLGAGASSRVDFGPRHDG</sequence>
<feature type="transmembrane region" description="Helical" evidence="7">
    <location>
        <begin position="66"/>
        <end position="91"/>
    </location>
</feature>
<gene>
    <name evidence="9" type="ORF">SAMN04487824_11027</name>
</gene>
<dbReference type="Proteomes" id="UP000198528">
    <property type="component" value="Unassembled WGS sequence"/>
</dbReference>
<name>A0A1G6KU66_9ACTN</name>
<evidence type="ECO:0000256" key="6">
    <source>
        <dbReference type="ARBA" id="ARBA00023136"/>
    </source>
</evidence>
<evidence type="ECO:0000313" key="9">
    <source>
        <dbReference type="EMBL" id="SDC34620.1"/>
    </source>
</evidence>
<feature type="transmembrane region" description="Helical" evidence="7">
    <location>
        <begin position="40"/>
        <end position="60"/>
    </location>
</feature>
<dbReference type="Pfam" id="PF13190">
    <property type="entry name" value="PDGLE"/>
    <property type="match status" value="1"/>
</dbReference>
<dbReference type="NCBIfam" id="NF005598">
    <property type="entry name" value="PRK07331.1"/>
    <property type="match status" value="1"/>
</dbReference>
<dbReference type="EMBL" id="FMZL01000010">
    <property type="protein sequence ID" value="SDC34620.1"/>
    <property type="molecule type" value="Genomic_DNA"/>
</dbReference>
<evidence type="ECO:0000256" key="1">
    <source>
        <dbReference type="ARBA" id="ARBA00004651"/>
    </source>
</evidence>
<feature type="transmembrane region" description="Helical" evidence="7">
    <location>
        <begin position="6"/>
        <end position="28"/>
    </location>
</feature>
<evidence type="ECO:0000256" key="7">
    <source>
        <dbReference type="SAM" id="Phobius"/>
    </source>
</evidence>
<dbReference type="InterPro" id="IPR002751">
    <property type="entry name" value="CbiM/NikMN"/>
</dbReference>
<comment type="subcellular location">
    <subcellularLocation>
        <location evidence="1">Cell membrane</location>
        <topology evidence="1">Multi-pass membrane protein</topology>
    </subcellularLocation>
</comment>
<keyword evidence="3" id="KW-1003">Cell membrane</keyword>
<feature type="transmembrane region" description="Helical" evidence="7">
    <location>
        <begin position="314"/>
        <end position="335"/>
    </location>
</feature>
<keyword evidence="10" id="KW-1185">Reference proteome</keyword>
<dbReference type="GO" id="GO:0000041">
    <property type="term" value="P:transition metal ion transport"/>
    <property type="evidence" value="ECO:0007669"/>
    <property type="project" value="InterPro"/>
</dbReference>
<dbReference type="Gene3D" id="1.10.1760.20">
    <property type="match status" value="1"/>
</dbReference>
<feature type="transmembrane region" description="Helical" evidence="7">
    <location>
        <begin position="202"/>
        <end position="224"/>
    </location>
</feature>
<dbReference type="NCBIfam" id="NF008873">
    <property type="entry name" value="PRK11909.1"/>
    <property type="match status" value="1"/>
</dbReference>
<dbReference type="InterPro" id="IPR025937">
    <property type="entry name" value="PDGLE_dom"/>
</dbReference>
<feature type="domain" description="PDGLE" evidence="8">
    <location>
        <begin position="253"/>
        <end position="336"/>
    </location>
</feature>
<keyword evidence="2" id="KW-0813">Transport</keyword>
<evidence type="ECO:0000256" key="4">
    <source>
        <dbReference type="ARBA" id="ARBA00022692"/>
    </source>
</evidence>
<evidence type="ECO:0000256" key="2">
    <source>
        <dbReference type="ARBA" id="ARBA00022448"/>
    </source>
</evidence>
<evidence type="ECO:0000256" key="5">
    <source>
        <dbReference type="ARBA" id="ARBA00022989"/>
    </source>
</evidence>
<dbReference type="PANTHER" id="PTHR34229">
    <property type="entry name" value="METAL TRANSPORT PROTEIN HI_1621-RELATED"/>
    <property type="match status" value="1"/>
</dbReference>
<dbReference type="AlphaFoldDB" id="A0A1G6KU66"/>
<feature type="transmembrane region" description="Helical" evidence="7">
    <location>
        <begin position="251"/>
        <end position="269"/>
    </location>
</feature>
<dbReference type="GO" id="GO:0005886">
    <property type="term" value="C:plasma membrane"/>
    <property type="evidence" value="ECO:0007669"/>
    <property type="project" value="UniProtKB-SubCell"/>
</dbReference>
<accession>A0A1G6KU66</accession>
<proteinExistence type="predicted"/>
<organism evidence="9 10">
    <name type="scientific">Parafannyhessea umbonata</name>
    <dbReference type="NCBI Taxonomy" id="604330"/>
    <lineage>
        <taxon>Bacteria</taxon>
        <taxon>Bacillati</taxon>
        <taxon>Actinomycetota</taxon>
        <taxon>Coriobacteriia</taxon>
        <taxon>Coriobacteriales</taxon>
        <taxon>Atopobiaceae</taxon>
        <taxon>Parafannyhessea</taxon>
    </lineage>
</organism>
<dbReference type="STRING" id="604330.SAMN04489857_1519"/>
<feature type="transmembrane region" description="Helical" evidence="7">
    <location>
        <begin position="103"/>
        <end position="125"/>
    </location>
</feature>
<keyword evidence="5 7" id="KW-1133">Transmembrane helix</keyword>
<dbReference type="PANTHER" id="PTHR34229:SF1">
    <property type="entry name" value="METAL TRANSPORT PROTEIN HI_1621-RELATED"/>
    <property type="match status" value="1"/>
</dbReference>
<protein>
    <submittedName>
        <fullName evidence="9">Cobalt/nickel transport system permease protein</fullName>
    </submittedName>
</protein>